<evidence type="ECO:0000256" key="5">
    <source>
        <dbReference type="ARBA" id="ARBA00023163"/>
    </source>
</evidence>
<evidence type="ECO:0000313" key="9">
    <source>
        <dbReference type="EMBL" id="WSB11207.1"/>
    </source>
</evidence>
<evidence type="ECO:0000259" key="8">
    <source>
        <dbReference type="SMART" id="SM01043"/>
    </source>
</evidence>
<proteinExistence type="inferred from homology"/>
<dbReference type="InterPro" id="IPR051677">
    <property type="entry name" value="AfsR-DnrI-RedD_regulator"/>
</dbReference>
<dbReference type="InterPro" id="IPR005158">
    <property type="entry name" value="BTAD"/>
</dbReference>
<evidence type="ECO:0000259" key="7">
    <source>
        <dbReference type="SMART" id="SM00862"/>
    </source>
</evidence>
<accession>A0ABZ1F4F0</accession>
<feature type="compositionally biased region" description="Low complexity" evidence="6">
    <location>
        <begin position="298"/>
        <end position="309"/>
    </location>
</feature>
<dbReference type="PANTHER" id="PTHR35807">
    <property type="entry name" value="TRANSCRIPTIONAL REGULATOR REDD-RELATED"/>
    <property type="match status" value="1"/>
</dbReference>
<dbReference type="SUPFAM" id="SSF46894">
    <property type="entry name" value="C-terminal effector domain of the bipartite response regulators"/>
    <property type="match status" value="1"/>
</dbReference>
<dbReference type="InterPro" id="IPR001867">
    <property type="entry name" value="OmpR/PhoB-type_DNA-bd"/>
</dbReference>
<organism evidence="9 10">
    <name type="scientific">Streptomyces cyaneofuscatus</name>
    <dbReference type="NCBI Taxonomy" id="66883"/>
    <lineage>
        <taxon>Bacteria</taxon>
        <taxon>Bacillati</taxon>
        <taxon>Actinomycetota</taxon>
        <taxon>Actinomycetes</taxon>
        <taxon>Kitasatosporales</taxon>
        <taxon>Streptomycetaceae</taxon>
        <taxon>Streptomyces</taxon>
    </lineage>
</organism>
<dbReference type="SUPFAM" id="SSF52540">
    <property type="entry name" value="P-loop containing nucleoside triphosphate hydrolases"/>
    <property type="match status" value="1"/>
</dbReference>
<dbReference type="Pfam" id="PF00931">
    <property type="entry name" value="NB-ARC"/>
    <property type="match status" value="1"/>
</dbReference>
<feature type="compositionally biased region" description="Pro residues" evidence="6">
    <location>
        <begin position="256"/>
        <end position="266"/>
    </location>
</feature>
<protein>
    <submittedName>
        <fullName evidence="9">NB-ARC domain-containing protein</fullName>
    </submittedName>
</protein>
<evidence type="ECO:0000256" key="4">
    <source>
        <dbReference type="ARBA" id="ARBA00023125"/>
    </source>
</evidence>
<dbReference type="Gene3D" id="3.40.50.300">
    <property type="entry name" value="P-loop containing nucleotide triphosphate hydrolases"/>
    <property type="match status" value="1"/>
</dbReference>
<dbReference type="InterPro" id="IPR036388">
    <property type="entry name" value="WH-like_DNA-bd_sf"/>
</dbReference>
<dbReference type="Pfam" id="PF25872">
    <property type="entry name" value="HTH_77"/>
    <property type="match status" value="1"/>
</dbReference>
<dbReference type="InterPro" id="IPR011990">
    <property type="entry name" value="TPR-like_helical_dom_sf"/>
</dbReference>
<dbReference type="Gene3D" id="1.10.10.10">
    <property type="entry name" value="Winged helix-like DNA-binding domain superfamily/Winged helix DNA-binding domain"/>
    <property type="match status" value="1"/>
</dbReference>
<dbReference type="SUPFAM" id="SSF48452">
    <property type="entry name" value="TPR-like"/>
    <property type="match status" value="3"/>
</dbReference>
<keyword evidence="5" id="KW-0804">Transcription</keyword>
<evidence type="ECO:0000256" key="3">
    <source>
        <dbReference type="ARBA" id="ARBA00023015"/>
    </source>
</evidence>
<evidence type="ECO:0000256" key="2">
    <source>
        <dbReference type="ARBA" id="ARBA00023012"/>
    </source>
</evidence>
<name>A0ABZ1F4F0_9ACTN</name>
<dbReference type="InterPro" id="IPR027417">
    <property type="entry name" value="P-loop_NTPase"/>
</dbReference>
<dbReference type="PRINTS" id="PR00364">
    <property type="entry name" value="DISEASERSIST"/>
</dbReference>
<dbReference type="Proteomes" id="UP001356428">
    <property type="component" value="Chromosome"/>
</dbReference>
<dbReference type="InterPro" id="IPR058852">
    <property type="entry name" value="HTH_77"/>
</dbReference>
<dbReference type="CDD" id="cd15831">
    <property type="entry name" value="BTAD"/>
    <property type="match status" value="1"/>
</dbReference>
<feature type="region of interest" description="Disordered" evidence="6">
    <location>
        <begin position="247"/>
        <end position="277"/>
    </location>
</feature>
<evidence type="ECO:0000256" key="6">
    <source>
        <dbReference type="SAM" id="MobiDB-lite"/>
    </source>
</evidence>
<dbReference type="SMART" id="SM00862">
    <property type="entry name" value="Trans_reg_C"/>
    <property type="match status" value="1"/>
</dbReference>
<keyword evidence="2" id="KW-0902">Two-component regulatory system</keyword>
<keyword evidence="10" id="KW-1185">Reference proteome</keyword>
<feature type="domain" description="Bacterial transcriptional activator" evidence="8">
    <location>
        <begin position="100"/>
        <end position="244"/>
    </location>
</feature>
<dbReference type="SMART" id="SM00028">
    <property type="entry name" value="TPR"/>
    <property type="match status" value="5"/>
</dbReference>
<dbReference type="InterPro" id="IPR016032">
    <property type="entry name" value="Sig_transdc_resp-reg_C-effctor"/>
</dbReference>
<dbReference type="RefSeq" id="WP_326702814.1">
    <property type="nucleotide sequence ID" value="NZ_CP109083.1"/>
</dbReference>
<dbReference type="InterPro" id="IPR019734">
    <property type="entry name" value="TPR_rpt"/>
</dbReference>
<evidence type="ECO:0000256" key="1">
    <source>
        <dbReference type="ARBA" id="ARBA00005820"/>
    </source>
</evidence>
<dbReference type="Pfam" id="PF00486">
    <property type="entry name" value="Trans_reg_C"/>
    <property type="match status" value="1"/>
</dbReference>
<comment type="similarity">
    <text evidence="1">Belongs to the AfsR/DnrI/RedD regulatory family.</text>
</comment>
<dbReference type="EMBL" id="CP109083">
    <property type="protein sequence ID" value="WSB11207.1"/>
    <property type="molecule type" value="Genomic_DNA"/>
</dbReference>
<evidence type="ECO:0000313" key="10">
    <source>
        <dbReference type="Proteomes" id="UP001356428"/>
    </source>
</evidence>
<feature type="domain" description="OmpR/PhoB-type" evidence="7">
    <location>
        <begin position="18"/>
        <end position="93"/>
    </location>
</feature>
<dbReference type="SMART" id="SM01043">
    <property type="entry name" value="BTAD"/>
    <property type="match status" value="1"/>
</dbReference>
<dbReference type="InterPro" id="IPR002182">
    <property type="entry name" value="NB-ARC"/>
</dbReference>
<dbReference type="Gene3D" id="1.25.40.10">
    <property type="entry name" value="Tetratricopeptide repeat domain"/>
    <property type="match status" value="3"/>
</dbReference>
<reference evidence="9 10" key="1">
    <citation type="submission" date="2022-10" db="EMBL/GenBank/DDBJ databases">
        <title>The complete genomes of actinobacterial strains from the NBC collection.</title>
        <authorList>
            <person name="Joergensen T.S."/>
            <person name="Alvarez Arevalo M."/>
            <person name="Sterndorff E.B."/>
            <person name="Faurdal D."/>
            <person name="Vuksanovic O."/>
            <person name="Mourched A.-S."/>
            <person name="Charusanti P."/>
            <person name="Shaw S."/>
            <person name="Blin K."/>
            <person name="Weber T."/>
        </authorList>
    </citation>
    <scope>NUCLEOTIDE SEQUENCE [LARGE SCALE GENOMIC DNA]</scope>
    <source>
        <strain evidence="9 10">NBC 01792</strain>
    </source>
</reference>
<dbReference type="PANTHER" id="PTHR35807:SF1">
    <property type="entry name" value="TRANSCRIPTIONAL REGULATOR REDD"/>
    <property type="match status" value="1"/>
</dbReference>
<feature type="region of interest" description="Disordered" evidence="6">
    <location>
        <begin position="291"/>
        <end position="316"/>
    </location>
</feature>
<keyword evidence="4" id="KW-0238">DNA-binding</keyword>
<gene>
    <name evidence="9" type="ORF">OG849_30125</name>
</gene>
<dbReference type="Pfam" id="PF03704">
    <property type="entry name" value="BTAD"/>
    <property type="match status" value="1"/>
</dbReference>
<sequence length="1001" mass="108767">MAHVFRVLGPVEVSGPSGTLIVHSSRQRVILSLLILSANQPVSVPRLIDAIWSESPPSTAKGQVQICVSQLRRSLGDIGLGGRICTKEPGYEIRIEEDELDLTAFERDVVAGLKAARDGSPADCVRYLRRGLALWHGEPLAGVDSRSVRAVALRMAERRLGVLEECIHAELQLGMHREVLTELMELVDAHPLRERLRGLQMTALNQAGRQADALAAYQDTRRELIEQLGVEPPAELRRLQMEILTGGEEQPEERAAPPPGPPPEPRLLPRGIPDLTDRSSEAGLMREALLGRTEHRPGAGPATAGARSGNGTDTGPGMKIVTISGMGGVGKTSLAIRVAHDIADEYPDGQLFAQLREGGIQPVGPERILGRFLRALGSPSSEIPSGLQERAEMYRHRVADRRLLVVLDDAADENQVFPLLPGGDRCAVLVTGRLRLSGIPGSVRIHLDELDSGSAMTMFERLVGRDRVLAEPSDALRVVHQCGGLPLALRMAAARLAARPHWTVGQLAGRLSDEGGRLDALAYGGNDMRASIMVSYQDLERDAQRLLARLALCEASEFPGWIAGPLMDRDPDATAELLDSLVDAQLVDTSWSPVGTRYRLHELIRVFARERLACEDSASEQVVMLRRVMGVWLSLIDEAHSRTYGGDYTLVHSGAERRRLPDVWVEQLLADPMEWLDTERSAIMAAIGQAADLGADEICWDLALGMTTLYEARGYFEDWREAVETALSATLRAGNRRGEAALLYARGVLDLSQRRFGESRASLTAARSSFEELGEKHGAALALRNLAWLDRNEGGLETALDRATEALALLEEAGDLAGVAHTLYQIGQVDLELRRHAEAKRCCTRAMEIGRTIGSTRVIAQAGTLMGAVHTVSAEPAEAERALNEALGIVRSTGDKAGETYALYGLGVLRLSQDSPALAEQAFRHARALALESGDHMMMGKLYMGLGEVYDAQGRPAPAAATTSKAVNVFEKIGARLWRDRAAEQLHRISLDGRPSPGHDL</sequence>
<keyword evidence="3" id="KW-0805">Transcription regulation</keyword>